<evidence type="ECO:0000313" key="4">
    <source>
        <dbReference type="EMBL" id="MEV5510171.1"/>
    </source>
</evidence>
<comment type="caution">
    <text evidence="4">The sequence shown here is derived from an EMBL/GenBank/DDBJ whole genome shotgun (WGS) entry which is preliminary data.</text>
</comment>
<dbReference type="CDD" id="cd06974">
    <property type="entry name" value="TerD_like"/>
    <property type="match status" value="1"/>
</dbReference>
<gene>
    <name evidence="4" type="ORF">AB0L16_27730</name>
</gene>
<dbReference type="InterPro" id="IPR051324">
    <property type="entry name" value="Stress/Tellurium_Resist"/>
</dbReference>
<feature type="compositionally biased region" description="Low complexity" evidence="2">
    <location>
        <begin position="202"/>
        <end position="226"/>
    </location>
</feature>
<dbReference type="InterPro" id="IPR003325">
    <property type="entry name" value="TerD"/>
</dbReference>
<feature type="region of interest" description="Disordered" evidence="2">
    <location>
        <begin position="193"/>
        <end position="226"/>
    </location>
</feature>
<dbReference type="Gene3D" id="2.60.60.30">
    <property type="entry name" value="sav2460 like domains"/>
    <property type="match status" value="1"/>
</dbReference>
<name>A0ABV3K4U4_STRON</name>
<organism evidence="4 5">
    <name type="scientific">Streptomyces orinoci</name>
    <name type="common">Streptoverticillium orinoci</name>
    <dbReference type="NCBI Taxonomy" id="67339"/>
    <lineage>
        <taxon>Bacteria</taxon>
        <taxon>Bacillati</taxon>
        <taxon>Actinomycetota</taxon>
        <taxon>Actinomycetes</taxon>
        <taxon>Kitasatosporales</taxon>
        <taxon>Streptomycetaceae</taxon>
        <taxon>Streptomyces</taxon>
    </lineage>
</organism>
<comment type="similarity">
    <text evidence="1">Belongs to the CAPAB/TerDEXZ family.</text>
</comment>
<feature type="region of interest" description="Disordered" evidence="2">
    <location>
        <begin position="304"/>
        <end position="340"/>
    </location>
</feature>
<reference evidence="4 5" key="1">
    <citation type="submission" date="2024-06" db="EMBL/GenBank/DDBJ databases">
        <title>The Natural Products Discovery Center: Release of the First 8490 Sequenced Strains for Exploring Actinobacteria Biosynthetic Diversity.</title>
        <authorList>
            <person name="Kalkreuter E."/>
            <person name="Kautsar S.A."/>
            <person name="Yang D."/>
            <person name="Bader C.D."/>
            <person name="Teijaro C.N."/>
            <person name="Fluegel L."/>
            <person name="Davis C.M."/>
            <person name="Simpson J.R."/>
            <person name="Lauterbach L."/>
            <person name="Steele A.D."/>
            <person name="Gui C."/>
            <person name="Meng S."/>
            <person name="Li G."/>
            <person name="Viehrig K."/>
            <person name="Ye F."/>
            <person name="Su P."/>
            <person name="Kiefer A.F."/>
            <person name="Nichols A."/>
            <person name="Cepeda A.J."/>
            <person name="Yan W."/>
            <person name="Fan B."/>
            <person name="Jiang Y."/>
            <person name="Adhikari A."/>
            <person name="Zheng C.-J."/>
            <person name="Schuster L."/>
            <person name="Cowan T.M."/>
            <person name="Smanski M.J."/>
            <person name="Chevrette M.G."/>
            <person name="De Carvalho L.P.S."/>
            <person name="Shen B."/>
        </authorList>
    </citation>
    <scope>NUCLEOTIDE SEQUENCE [LARGE SCALE GENOMIC DNA]</scope>
    <source>
        <strain evidence="4 5">NPDC052347</strain>
    </source>
</reference>
<dbReference type="Pfam" id="PF02342">
    <property type="entry name" value="TerD"/>
    <property type="match status" value="1"/>
</dbReference>
<feature type="compositionally biased region" description="Low complexity" evidence="2">
    <location>
        <begin position="315"/>
        <end position="327"/>
    </location>
</feature>
<dbReference type="EMBL" id="JBFAUK010000028">
    <property type="protein sequence ID" value="MEV5510171.1"/>
    <property type="molecule type" value="Genomic_DNA"/>
</dbReference>
<evidence type="ECO:0000256" key="2">
    <source>
        <dbReference type="SAM" id="MobiDB-lite"/>
    </source>
</evidence>
<dbReference type="RefSeq" id="WP_109278373.1">
    <property type="nucleotide sequence ID" value="NZ_JBFAUK010000028.1"/>
</dbReference>
<feature type="domain" description="TerD" evidence="3">
    <location>
        <begin position="1"/>
        <end position="183"/>
    </location>
</feature>
<dbReference type="PANTHER" id="PTHR32097:SF4">
    <property type="entry name" value="GENERAL STRESS PROTEIN 16U"/>
    <property type="match status" value="1"/>
</dbReference>
<protein>
    <submittedName>
        <fullName evidence="4">TerD family protein</fullName>
    </submittedName>
</protein>
<sequence length="366" mass="37006">MGVALPKGGNVSLSKQAHGLTAVTVGLGWQVGAGGAGFDLDASALLCDASGKVLSDQHFVFFNNLRSPDGSVVHTGTGGTGGDNEQIQVDLTRVPAEVARIVFPVSIYEAAQRGQNFGQLAGAHIRVIDQHGGTELARFDLKDAAAAETAMVFGELYRHGAEWKFRAIGQGYASGLAGIATDYGVDVLRESTPAAPAPTAPSAPTVRSAPAAPVSPAQAPAGHAPTLASAPAIASAPTLAAAPMMPGAPAPYPPQQAPVNAPAGCFFDPSHGPGTDSAVWSPQWGVSRPVEACPSCAQRVRTTTPPFYAPPANHQPPVQQGYPQQPGVGPGQQGQQGRRFGTGALLGAGAAGLVGGALLDEALSDD</sequence>
<dbReference type="Proteomes" id="UP001552594">
    <property type="component" value="Unassembled WGS sequence"/>
</dbReference>
<evidence type="ECO:0000256" key="1">
    <source>
        <dbReference type="ARBA" id="ARBA00008775"/>
    </source>
</evidence>
<proteinExistence type="inferred from homology"/>
<evidence type="ECO:0000259" key="3">
    <source>
        <dbReference type="Pfam" id="PF02342"/>
    </source>
</evidence>
<accession>A0ABV3K4U4</accession>
<keyword evidence="5" id="KW-1185">Reference proteome</keyword>
<dbReference type="PANTHER" id="PTHR32097">
    <property type="entry name" value="CAMP-BINDING PROTEIN 1-RELATED"/>
    <property type="match status" value="1"/>
</dbReference>
<evidence type="ECO:0000313" key="5">
    <source>
        <dbReference type="Proteomes" id="UP001552594"/>
    </source>
</evidence>